<proteinExistence type="predicted"/>
<dbReference type="OrthoDB" id="10267305at2759"/>
<protein>
    <submittedName>
        <fullName evidence="1">Uncharacterized protein</fullName>
    </submittedName>
</protein>
<dbReference type="EMBL" id="BKCP01004372">
    <property type="protein sequence ID" value="GER30620.1"/>
    <property type="molecule type" value="Genomic_DNA"/>
</dbReference>
<sequence>MKGNRKGDGDLNNAQHVLEIILREDVSTYVFVDRTTEAVKCYLDMGKEHGMNKGQPQIARRDLRARIRERPHRVEVEESTTTYSWQEGNMVGIVARVLADHVQANAFTVKERANRVVTGPSKDFKSGQGAAGVIQGPNRELLEDERKKQIYRNF</sequence>
<name>A0A5A7PD52_STRAF</name>
<dbReference type="AlphaFoldDB" id="A0A5A7PD52"/>
<gene>
    <name evidence="1" type="ORF">STAS_06572</name>
</gene>
<comment type="caution">
    <text evidence="1">The sequence shown here is derived from an EMBL/GenBank/DDBJ whole genome shotgun (WGS) entry which is preliminary data.</text>
</comment>
<accession>A0A5A7PD52</accession>
<keyword evidence="2" id="KW-1185">Reference proteome</keyword>
<dbReference type="Proteomes" id="UP000325081">
    <property type="component" value="Unassembled WGS sequence"/>
</dbReference>
<organism evidence="1 2">
    <name type="scientific">Striga asiatica</name>
    <name type="common">Asiatic witchweed</name>
    <name type="synonym">Buchnera asiatica</name>
    <dbReference type="NCBI Taxonomy" id="4170"/>
    <lineage>
        <taxon>Eukaryota</taxon>
        <taxon>Viridiplantae</taxon>
        <taxon>Streptophyta</taxon>
        <taxon>Embryophyta</taxon>
        <taxon>Tracheophyta</taxon>
        <taxon>Spermatophyta</taxon>
        <taxon>Magnoliopsida</taxon>
        <taxon>eudicotyledons</taxon>
        <taxon>Gunneridae</taxon>
        <taxon>Pentapetalae</taxon>
        <taxon>asterids</taxon>
        <taxon>lamiids</taxon>
        <taxon>Lamiales</taxon>
        <taxon>Orobanchaceae</taxon>
        <taxon>Buchnereae</taxon>
        <taxon>Striga</taxon>
    </lineage>
</organism>
<evidence type="ECO:0000313" key="2">
    <source>
        <dbReference type="Proteomes" id="UP000325081"/>
    </source>
</evidence>
<evidence type="ECO:0000313" key="1">
    <source>
        <dbReference type="EMBL" id="GER30620.1"/>
    </source>
</evidence>
<reference evidence="2" key="1">
    <citation type="journal article" date="2019" name="Curr. Biol.">
        <title>Genome Sequence of Striga asiatica Provides Insight into the Evolution of Plant Parasitism.</title>
        <authorList>
            <person name="Yoshida S."/>
            <person name="Kim S."/>
            <person name="Wafula E.K."/>
            <person name="Tanskanen J."/>
            <person name="Kim Y.M."/>
            <person name="Honaas L."/>
            <person name="Yang Z."/>
            <person name="Spallek T."/>
            <person name="Conn C.E."/>
            <person name="Ichihashi Y."/>
            <person name="Cheong K."/>
            <person name="Cui S."/>
            <person name="Der J.P."/>
            <person name="Gundlach H."/>
            <person name="Jiao Y."/>
            <person name="Hori C."/>
            <person name="Ishida J.K."/>
            <person name="Kasahara H."/>
            <person name="Kiba T."/>
            <person name="Kim M.S."/>
            <person name="Koo N."/>
            <person name="Laohavisit A."/>
            <person name="Lee Y.H."/>
            <person name="Lumba S."/>
            <person name="McCourt P."/>
            <person name="Mortimer J.C."/>
            <person name="Mutuku J.M."/>
            <person name="Nomura T."/>
            <person name="Sasaki-Sekimoto Y."/>
            <person name="Seto Y."/>
            <person name="Wang Y."/>
            <person name="Wakatake T."/>
            <person name="Sakakibara H."/>
            <person name="Demura T."/>
            <person name="Yamaguchi S."/>
            <person name="Yoneyama K."/>
            <person name="Manabe R.I."/>
            <person name="Nelson D.C."/>
            <person name="Schulman A.H."/>
            <person name="Timko M.P."/>
            <person name="dePamphilis C.W."/>
            <person name="Choi D."/>
            <person name="Shirasu K."/>
        </authorList>
    </citation>
    <scope>NUCLEOTIDE SEQUENCE [LARGE SCALE GENOMIC DNA]</scope>
    <source>
        <strain evidence="2">cv. UVA1</strain>
    </source>
</reference>